<evidence type="ECO:0000256" key="2">
    <source>
        <dbReference type="ARBA" id="ARBA00007087"/>
    </source>
</evidence>
<dbReference type="Pfam" id="PF04901">
    <property type="entry name" value="RAMP"/>
    <property type="match status" value="1"/>
</dbReference>
<keyword evidence="10" id="KW-0675">Receptor</keyword>
<name>C3YBU5_BRAFL</name>
<keyword evidence="8" id="KW-0472">Membrane</keyword>
<keyword evidence="6" id="KW-0732">Signal</keyword>
<dbReference type="InterPro" id="IPR006985">
    <property type="entry name" value="RAMP"/>
</dbReference>
<evidence type="ECO:0000256" key="4">
    <source>
        <dbReference type="ARBA" id="ARBA00022475"/>
    </source>
</evidence>
<dbReference type="GO" id="GO:0008277">
    <property type="term" value="P:regulation of G protein-coupled receptor signaling pathway"/>
    <property type="evidence" value="ECO:0007669"/>
    <property type="project" value="InterPro"/>
</dbReference>
<keyword evidence="7" id="KW-1133">Transmembrane helix</keyword>
<protein>
    <submittedName>
        <fullName evidence="12">Uncharacterized protein</fullName>
    </submittedName>
</protein>
<dbReference type="AlphaFoldDB" id="C3YBU5"/>
<dbReference type="PANTHER" id="PTHR14076">
    <property type="entry name" value="RECEPTOR ACTIVITY MODIFYING PROTEIN RAMP"/>
    <property type="match status" value="1"/>
</dbReference>
<dbReference type="GO" id="GO:0005886">
    <property type="term" value="C:plasma membrane"/>
    <property type="evidence" value="ECO:0007669"/>
    <property type="project" value="UniProtKB-SubCell"/>
</dbReference>
<evidence type="ECO:0000256" key="9">
    <source>
        <dbReference type="ARBA" id="ARBA00023157"/>
    </source>
</evidence>
<gene>
    <name evidence="12" type="ORF">BRAFLDRAFT_131684</name>
</gene>
<keyword evidence="9" id="KW-1015">Disulfide bond</keyword>
<keyword evidence="11" id="KW-0175">Coiled coil</keyword>
<evidence type="ECO:0000256" key="6">
    <source>
        <dbReference type="ARBA" id="ARBA00022729"/>
    </source>
</evidence>
<keyword evidence="3" id="KW-0813">Transport</keyword>
<keyword evidence="4" id="KW-1003">Cell membrane</keyword>
<comment type="similarity">
    <text evidence="2">Belongs to the RAMP family.</text>
</comment>
<evidence type="ECO:0000256" key="5">
    <source>
        <dbReference type="ARBA" id="ARBA00022692"/>
    </source>
</evidence>
<sequence length="516" mass="59532">MAADDFVDFCSDMTMYELYCDSCKYFFLKAVHDTANRTHGDLPLVLCSWPDVIQPYFELTRCHGRVASLMNCSDQSLHILRDEFMLSVHRNFFAHCNGVPATTRTSKVQVRLDRRPITIACLKLIHHFSTVKAMAARSDWCHFYTRDDVMKKASLQVKLQLIRKQLDAFAVLEKEVTSHFSEDTFLNNIRRLENTYSKSQLQSLEVVTNLALFRQLLLRLQLDNNHGNRDVDDRGVLEYFVDILRLIDDMKRLNRYFTERVYTPLVENLFPAHGMEKAATPLTGHAQAVTVLSEKGKKTLQARAIENGTQASKCDERTAKFLRTVKRLFKLEQRWSRLSSDGPISVVLFEAETNKNSEETDSVRPFHLISRLVPDLVAKAGKAVAITEKWVTLFVGMSEWAGKDERSSRERQIEELRGKISKTSRTIQELETKLADYREELAGLTAKDARYDELTEAFQMASVSSEELSTDISDLEETEKKMTKQLEEFSRRKDIKEYEELKEEAGHIQQKLQSTR</sequence>
<reference evidence="12" key="1">
    <citation type="journal article" date="2008" name="Nature">
        <title>The amphioxus genome and the evolution of the chordate karyotype.</title>
        <authorList>
            <consortium name="US DOE Joint Genome Institute (JGI-PGF)"/>
            <person name="Putnam N.H."/>
            <person name="Butts T."/>
            <person name="Ferrier D.E.K."/>
            <person name="Furlong R.F."/>
            <person name="Hellsten U."/>
            <person name="Kawashima T."/>
            <person name="Robinson-Rechavi M."/>
            <person name="Shoguchi E."/>
            <person name="Terry A."/>
            <person name="Yu J.-K."/>
            <person name="Benito-Gutierrez E.L."/>
            <person name="Dubchak I."/>
            <person name="Garcia-Fernandez J."/>
            <person name="Gibson-Brown J.J."/>
            <person name="Grigoriev I.V."/>
            <person name="Horton A.C."/>
            <person name="de Jong P.J."/>
            <person name="Jurka J."/>
            <person name="Kapitonov V.V."/>
            <person name="Kohara Y."/>
            <person name="Kuroki Y."/>
            <person name="Lindquist E."/>
            <person name="Lucas S."/>
            <person name="Osoegawa K."/>
            <person name="Pennacchio L.A."/>
            <person name="Salamov A.A."/>
            <person name="Satou Y."/>
            <person name="Sauka-Spengler T."/>
            <person name="Schmutz J."/>
            <person name="Shin-I T."/>
            <person name="Toyoda A."/>
            <person name="Bronner-Fraser M."/>
            <person name="Fujiyama A."/>
            <person name="Holland L.Z."/>
            <person name="Holland P.W.H."/>
            <person name="Satoh N."/>
            <person name="Rokhsar D.S."/>
        </authorList>
    </citation>
    <scope>NUCLEOTIDE SEQUENCE [LARGE SCALE GENOMIC DNA]</scope>
    <source>
        <strain evidence="12">S238N-H82</strain>
        <tissue evidence="12">Testes</tissue>
    </source>
</reference>
<keyword evidence="5" id="KW-0812">Transmembrane</keyword>
<proteinExistence type="inferred from homology"/>
<dbReference type="PANTHER" id="PTHR14076:SF7">
    <property type="entry name" value="RECEPTOR ACTIVITY-MODIFYING PROTEIN 1-LIKE"/>
    <property type="match status" value="1"/>
</dbReference>
<dbReference type="GO" id="GO:0006886">
    <property type="term" value="P:intracellular protein transport"/>
    <property type="evidence" value="ECO:0007669"/>
    <property type="project" value="InterPro"/>
</dbReference>
<evidence type="ECO:0000313" key="12">
    <source>
        <dbReference type="EMBL" id="EEN62207.1"/>
    </source>
</evidence>
<feature type="coiled-coil region" evidence="11">
    <location>
        <begin position="413"/>
        <end position="492"/>
    </location>
</feature>
<comment type="subcellular location">
    <subcellularLocation>
        <location evidence="1">Cell membrane</location>
        <topology evidence="1">Single-pass type I membrane protein</topology>
    </subcellularLocation>
</comment>
<dbReference type="EMBL" id="GG666498">
    <property type="protein sequence ID" value="EEN62207.1"/>
    <property type="molecule type" value="Genomic_DNA"/>
</dbReference>
<evidence type="ECO:0000256" key="11">
    <source>
        <dbReference type="SAM" id="Coils"/>
    </source>
</evidence>
<dbReference type="Gene3D" id="1.10.150.510">
    <property type="entry name" value="Receptor activity modifying family"/>
    <property type="match status" value="1"/>
</dbReference>
<evidence type="ECO:0000256" key="10">
    <source>
        <dbReference type="ARBA" id="ARBA00023170"/>
    </source>
</evidence>
<dbReference type="GO" id="GO:0015026">
    <property type="term" value="F:coreceptor activity"/>
    <property type="evidence" value="ECO:0007669"/>
    <property type="project" value="InterPro"/>
</dbReference>
<accession>C3YBU5</accession>
<evidence type="ECO:0000256" key="1">
    <source>
        <dbReference type="ARBA" id="ARBA00004251"/>
    </source>
</evidence>
<evidence type="ECO:0000256" key="3">
    <source>
        <dbReference type="ARBA" id="ARBA00022448"/>
    </source>
</evidence>
<dbReference type="InParanoid" id="C3YBU5"/>
<evidence type="ECO:0000256" key="7">
    <source>
        <dbReference type="ARBA" id="ARBA00022989"/>
    </source>
</evidence>
<dbReference type="InterPro" id="IPR038126">
    <property type="entry name" value="RAMP_sf"/>
</dbReference>
<evidence type="ECO:0000256" key="8">
    <source>
        <dbReference type="ARBA" id="ARBA00023136"/>
    </source>
</evidence>
<organism>
    <name type="scientific">Branchiostoma floridae</name>
    <name type="common">Florida lancelet</name>
    <name type="synonym">Amphioxus</name>
    <dbReference type="NCBI Taxonomy" id="7739"/>
    <lineage>
        <taxon>Eukaryota</taxon>
        <taxon>Metazoa</taxon>
        <taxon>Chordata</taxon>
        <taxon>Cephalochordata</taxon>
        <taxon>Leptocardii</taxon>
        <taxon>Amphioxiformes</taxon>
        <taxon>Branchiostomatidae</taxon>
        <taxon>Branchiostoma</taxon>
    </lineage>
</organism>